<evidence type="ECO:0000313" key="4">
    <source>
        <dbReference type="Ensembl" id="ENSHBUP00000021175.1"/>
    </source>
</evidence>
<dbReference type="Ensembl" id="ENSHBUT00000036269.1">
    <property type="protein sequence ID" value="ENSHBUP00000021175.1"/>
    <property type="gene ID" value="ENSHBUG00000023553.1"/>
</dbReference>
<reference evidence="4" key="2">
    <citation type="submission" date="2025-09" db="UniProtKB">
        <authorList>
            <consortium name="Ensembl"/>
        </authorList>
    </citation>
    <scope>IDENTIFICATION</scope>
</reference>
<name>A0A3Q2W8U6_HAPBU</name>
<sequence length="196" mass="21619">MSDNVLEDETCLHAMLLITFFYIVYSLFRLSRCNLTDVSCDALSSALTSYPSRLKHLDLSRNKLQDSGVSHLCSFLKNPQCKLETLRSVVHGLSFRSLPWHCSLNPLLHPSPAAEPQTTPCHIPPFSQFGPGGHSALDEVSQGAEKSVLRCFLAQSWRFSLCVLFSGGRLSAFLTLAMSLSIAHLVLLGTPVMLQL</sequence>
<dbReference type="InterPro" id="IPR032675">
    <property type="entry name" value="LRR_dom_sf"/>
</dbReference>
<reference evidence="4" key="1">
    <citation type="submission" date="2025-08" db="UniProtKB">
        <authorList>
            <consortium name="Ensembl"/>
        </authorList>
    </citation>
    <scope>IDENTIFICATION</scope>
</reference>
<evidence type="ECO:0000256" key="2">
    <source>
        <dbReference type="ARBA" id="ARBA00022737"/>
    </source>
</evidence>
<dbReference type="InterPro" id="IPR001611">
    <property type="entry name" value="Leu-rich_rpt"/>
</dbReference>
<dbReference type="Pfam" id="PF13516">
    <property type="entry name" value="LRR_6"/>
    <property type="match status" value="1"/>
</dbReference>
<feature type="transmembrane region" description="Helical" evidence="3">
    <location>
        <begin position="12"/>
        <end position="28"/>
    </location>
</feature>
<evidence type="ECO:0008006" key="6">
    <source>
        <dbReference type="Google" id="ProtNLM"/>
    </source>
</evidence>
<keyword evidence="3" id="KW-0472">Membrane</keyword>
<organism evidence="4 5">
    <name type="scientific">Haplochromis burtoni</name>
    <name type="common">Burton's mouthbrooder</name>
    <name type="synonym">Chromis burtoni</name>
    <dbReference type="NCBI Taxonomy" id="8153"/>
    <lineage>
        <taxon>Eukaryota</taxon>
        <taxon>Metazoa</taxon>
        <taxon>Chordata</taxon>
        <taxon>Craniata</taxon>
        <taxon>Vertebrata</taxon>
        <taxon>Euteleostomi</taxon>
        <taxon>Actinopterygii</taxon>
        <taxon>Neopterygii</taxon>
        <taxon>Teleostei</taxon>
        <taxon>Neoteleostei</taxon>
        <taxon>Acanthomorphata</taxon>
        <taxon>Ovalentaria</taxon>
        <taxon>Cichlomorphae</taxon>
        <taxon>Cichliformes</taxon>
        <taxon>Cichlidae</taxon>
        <taxon>African cichlids</taxon>
        <taxon>Pseudocrenilabrinae</taxon>
        <taxon>Haplochromini</taxon>
        <taxon>Haplochromis</taxon>
    </lineage>
</organism>
<dbReference type="GeneTree" id="ENSGT01150000286911"/>
<dbReference type="SUPFAM" id="SSF52047">
    <property type="entry name" value="RNI-like"/>
    <property type="match status" value="1"/>
</dbReference>
<keyword evidence="1" id="KW-0433">Leucine-rich repeat</keyword>
<accession>A0A3Q2W8U6</accession>
<feature type="transmembrane region" description="Helical" evidence="3">
    <location>
        <begin position="173"/>
        <end position="194"/>
    </location>
</feature>
<evidence type="ECO:0000256" key="3">
    <source>
        <dbReference type="SAM" id="Phobius"/>
    </source>
</evidence>
<dbReference type="AlphaFoldDB" id="A0A3Q2W8U6"/>
<evidence type="ECO:0000256" key="1">
    <source>
        <dbReference type="ARBA" id="ARBA00022614"/>
    </source>
</evidence>
<dbReference type="PROSITE" id="PS51450">
    <property type="entry name" value="LRR"/>
    <property type="match status" value="1"/>
</dbReference>
<dbReference type="Proteomes" id="UP000264840">
    <property type="component" value="Unplaced"/>
</dbReference>
<keyword evidence="3" id="KW-1133">Transmembrane helix</keyword>
<keyword evidence="5" id="KW-1185">Reference proteome</keyword>
<dbReference type="Gene3D" id="3.80.10.10">
    <property type="entry name" value="Ribonuclease Inhibitor"/>
    <property type="match status" value="1"/>
</dbReference>
<keyword evidence="3" id="KW-0812">Transmembrane</keyword>
<dbReference type="PANTHER" id="PTHR24106">
    <property type="entry name" value="NACHT, LRR AND CARD DOMAINS-CONTAINING"/>
    <property type="match status" value="1"/>
</dbReference>
<proteinExistence type="predicted"/>
<dbReference type="InterPro" id="IPR051261">
    <property type="entry name" value="NLR"/>
</dbReference>
<evidence type="ECO:0000313" key="5">
    <source>
        <dbReference type="Proteomes" id="UP000264840"/>
    </source>
</evidence>
<keyword evidence="2" id="KW-0677">Repeat</keyword>
<protein>
    <recommendedName>
        <fullName evidence="6">NACHT LRR and PYD domain-containing protein</fullName>
    </recommendedName>
</protein>